<comment type="caution">
    <text evidence="10">The sequence shown here is derived from an EMBL/GenBank/DDBJ whole genome shotgun (WGS) entry which is preliminary data.</text>
</comment>
<dbReference type="SMART" id="SM00968">
    <property type="entry name" value="SMC_hinge"/>
    <property type="match status" value="1"/>
</dbReference>
<dbReference type="SUPFAM" id="SSF52540">
    <property type="entry name" value="P-loop containing nucleoside triphosphate hydrolases"/>
    <property type="match status" value="2"/>
</dbReference>
<feature type="coiled-coil region" evidence="7">
    <location>
        <begin position="985"/>
        <end position="1075"/>
    </location>
</feature>
<feature type="region of interest" description="Disordered" evidence="8">
    <location>
        <begin position="39"/>
        <end position="67"/>
    </location>
</feature>
<name>A0A0G2GJ68_PHACM</name>
<keyword evidence="11" id="KW-1185">Reference proteome</keyword>
<dbReference type="SUPFAM" id="SSF75553">
    <property type="entry name" value="Smc hinge domain"/>
    <property type="match status" value="1"/>
</dbReference>
<feature type="compositionally biased region" description="Polar residues" evidence="8">
    <location>
        <begin position="99"/>
        <end position="118"/>
    </location>
</feature>
<dbReference type="FunFam" id="3.40.50.300:FF:000424">
    <property type="entry name" value="Structural maintenance of chromosomes 3"/>
    <property type="match status" value="1"/>
</dbReference>
<evidence type="ECO:0000313" key="11">
    <source>
        <dbReference type="Proteomes" id="UP000053317"/>
    </source>
</evidence>
<evidence type="ECO:0000256" key="3">
    <source>
        <dbReference type="ARBA" id="ARBA00022776"/>
    </source>
</evidence>
<feature type="region of interest" description="Disordered" evidence="8">
    <location>
        <begin position="1624"/>
        <end position="1646"/>
    </location>
</feature>
<evidence type="ECO:0000256" key="4">
    <source>
        <dbReference type="ARBA" id="ARBA00023054"/>
    </source>
</evidence>
<protein>
    <submittedName>
        <fullName evidence="10">Putative chromosome segregation protein suda</fullName>
    </submittedName>
</protein>
<dbReference type="CDD" id="cd03272">
    <property type="entry name" value="ABC_SMC3_euk"/>
    <property type="match status" value="1"/>
</dbReference>
<dbReference type="Gene3D" id="3.40.50.300">
    <property type="entry name" value="P-loop containing nucleotide triphosphate hydrolases"/>
    <property type="match status" value="2"/>
</dbReference>
<feature type="region of interest" description="Disordered" evidence="8">
    <location>
        <begin position="1724"/>
        <end position="1751"/>
    </location>
</feature>
<dbReference type="OrthoDB" id="431497at2759"/>
<keyword evidence="6" id="KW-0131">Cell cycle</keyword>
<dbReference type="Pfam" id="PF06470">
    <property type="entry name" value="SMC_hinge"/>
    <property type="match status" value="1"/>
</dbReference>
<dbReference type="PANTHER" id="PTHR43977">
    <property type="entry name" value="STRUCTURAL MAINTENANCE OF CHROMOSOMES PROTEIN 3"/>
    <property type="match status" value="1"/>
</dbReference>
<dbReference type="GO" id="GO:0005694">
    <property type="term" value="C:chromosome"/>
    <property type="evidence" value="ECO:0007669"/>
    <property type="project" value="InterPro"/>
</dbReference>
<evidence type="ECO:0000256" key="7">
    <source>
        <dbReference type="SAM" id="Coils"/>
    </source>
</evidence>
<keyword evidence="5" id="KW-0539">Nucleus</keyword>
<accession>A0A0G2GJ68</accession>
<feature type="compositionally biased region" description="Polar residues" evidence="8">
    <location>
        <begin position="368"/>
        <end position="379"/>
    </location>
</feature>
<reference evidence="10 11" key="1">
    <citation type="submission" date="2015-05" db="EMBL/GenBank/DDBJ databases">
        <title>Distinctive expansion of gene families associated with plant cell wall degradation and secondary metabolism in the genomes of grapevine trunk pathogens.</title>
        <authorList>
            <person name="Lawrence D.P."/>
            <person name="Travadon R."/>
            <person name="Rolshausen P.E."/>
            <person name="Baumgartner K."/>
        </authorList>
    </citation>
    <scope>NUCLEOTIDE SEQUENCE [LARGE SCALE GENOMIC DNA]</scope>
    <source>
        <strain evidence="10">UCRPC4</strain>
    </source>
</reference>
<dbReference type="GO" id="GO:0051276">
    <property type="term" value="P:chromosome organization"/>
    <property type="evidence" value="ECO:0007669"/>
    <property type="project" value="InterPro"/>
</dbReference>
<evidence type="ECO:0000313" key="10">
    <source>
        <dbReference type="EMBL" id="KKY23583.1"/>
    </source>
</evidence>
<dbReference type="Gene3D" id="1.20.1060.20">
    <property type="match status" value="1"/>
</dbReference>
<dbReference type="InterPro" id="IPR005036">
    <property type="entry name" value="CBM21_dom"/>
</dbReference>
<evidence type="ECO:0000256" key="6">
    <source>
        <dbReference type="ARBA" id="ARBA00023306"/>
    </source>
</evidence>
<dbReference type="InterPro" id="IPR038175">
    <property type="entry name" value="CBM21_dom_sf"/>
</dbReference>
<evidence type="ECO:0000256" key="2">
    <source>
        <dbReference type="ARBA" id="ARBA00022618"/>
    </source>
</evidence>
<dbReference type="InterPro" id="IPR010935">
    <property type="entry name" value="SMC_hinge"/>
</dbReference>
<dbReference type="Pfam" id="PF02463">
    <property type="entry name" value="SMC_N"/>
    <property type="match status" value="1"/>
</dbReference>
<feature type="coiled-coil region" evidence="7">
    <location>
        <begin position="832"/>
        <end position="894"/>
    </location>
</feature>
<dbReference type="GO" id="GO:0051301">
    <property type="term" value="P:cell division"/>
    <property type="evidence" value="ECO:0007669"/>
    <property type="project" value="UniProtKB-KW"/>
</dbReference>
<dbReference type="EMBL" id="LCWF01000066">
    <property type="protein sequence ID" value="KKY23583.1"/>
    <property type="molecule type" value="Genomic_DNA"/>
</dbReference>
<evidence type="ECO:0000256" key="8">
    <source>
        <dbReference type="SAM" id="MobiDB-lite"/>
    </source>
</evidence>
<feature type="region of interest" description="Disordered" evidence="8">
    <location>
        <begin position="495"/>
        <end position="524"/>
    </location>
</feature>
<feature type="domain" description="CBM21" evidence="9">
    <location>
        <begin position="238"/>
        <end position="354"/>
    </location>
</feature>
<dbReference type="InterPro" id="IPR041741">
    <property type="entry name" value="SMC3_ABC_euk"/>
</dbReference>
<feature type="region of interest" description="Disordered" evidence="8">
    <location>
        <begin position="1213"/>
        <end position="1242"/>
    </location>
</feature>
<dbReference type="Gene3D" id="3.30.70.1620">
    <property type="match status" value="1"/>
</dbReference>
<dbReference type="PROSITE" id="PS51159">
    <property type="entry name" value="CBM21"/>
    <property type="match status" value="1"/>
</dbReference>
<feature type="region of interest" description="Disordered" evidence="8">
    <location>
        <begin position="1285"/>
        <end position="1318"/>
    </location>
</feature>
<comment type="similarity">
    <text evidence="1">Belongs to the SMC family. SMC3 subfamily.</text>
</comment>
<feature type="compositionally biased region" description="Basic and acidic residues" evidence="8">
    <location>
        <begin position="1299"/>
        <end position="1318"/>
    </location>
</feature>
<feature type="coiled-coil region" evidence="7">
    <location>
        <begin position="1545"/>
        <end position="1589"/>
    </location>
</feature>
<dbReference type="InterPro" id="IPR027417">
    <property type="entry name" value="P-loop_NTPase"/>
</dbReference>
<feature type="region of interest" description="Disordered" evidence="8">
    <location>
        <begin position="90"/>
        <end position="173"/>
    </location>
</feature>
<dbReference type="InterPro" id="IPR003395">
    <property type="entry name" value="RecF/RecN/SMC_N"/>
</dbReference>
<dbReference type="Gene3D" id="2.60.40.2440">
    <property type="entry name" value="Carbohydrate binding type-21 domain"/>
    <property type="match status" value="1"/>
</dbReference>
<keyword evidence="4 7" id="KW-0175">Coiled coil</keyword>
<feature type="coiled-coil region" evidence="7">
    <location>
        <begin position="1428"/>
        <end position="1487"/>
    </location>
</feature>
<organism evidence="10 11">
    <name type="scientific">Phaeomoniella chlamydospora</name>
    <name type="common">Phaeoacremonium chlamydosporum</name>
    <dbReference type="NCBI Taxonomy" id="158046"/>
    <lineage>
        <taxon>Eukaryota</taxon>
        <taxon>Fungi</taxon>
        <taxon>Dikarya</taxon>
        <taxon>Ascomycota</taxon>
        <taxon>Pezizomycotina</taxon>
        <taxon>Eurotiomycetes</taxon>
        <taxon>Chaetothyriomycetidae</taxon>
        <taxon>Phaeomoniellales</taxon>
        <taxon>Phaeomoniellaceae</taxon>
        <taxon>Phaeomoniella</taxon>
    </lineage>
</organism>
<feature type="compositionally biased region" description="Basic and acidic residues" evidence="8">
    <location>
        <begin position="39"/>
        <end position="54"/>
    </location>
</feature>
<dbReference type="Proteomes" id="UP000053317">
    <property type="component" value="Unassembled WGS sequence"/>
</dbReference>
<gene>
    <name evidence="10" type="ORF">UCRPC4_g02846</name>
</gene>
<feature type="coiled-coil region" evidence="7">
    <location>
        <begin position="1245"/>
        <end position="1272"/>
    </location>
</feature>
<dbReference type="Pfam" id="PF03370">
    <property type="entry name" value="CBM_21"/>
    <property type="match status" value="1"/>
</dbReference>
<keyword evidence="2" id="KW-0132">Cell division</keyword>
<evidence type="ECO:0000256" key="1">
    <source>
        <dbReference type="ARBA" id="ARBA00005917"/>
    </source>
</evidence>
<feature type="region of interest" description="Disordered" evidence="8">
    <location>
        <begin position="1"/>
        <end position="25"/>
    </location>
</feature>
<dbReference type="GO" id="GO:0005524">
    <property type="term" value="F:ATP binding"/>
    <property type="evidence" value="ECO:0007669"/>
    <property type="project" value="InterPro"/>
</dbReference>
<dbReference type="InterPro" id="IPR036277">
    <property type="entry name" value="SMC_hinge_sf"/>
</dbReference>
<reference evidence="10 11" key="2">
    <citation type="submission" date="2015-05" db="EMBL/GenBank/DDBJ databases">
        <authorList>
            <person name="Morales-Cruz A."/>
            <person name="Amrine K.C."/>
            <person name="Cantu D."/>
        </authorList>
    </citation>
    <scope>NUCLEOTIDE SEQUENCE [LARGE SCALE GENOMIC DNA]</scope>
    <source>
        <strain evidence="10">UCRPC4</strain>
    </source>
</reference>
<proteinExistence type="inferred from homology"/>
<feature type="compositionally biased region" description="Polar residues" evidence="8">
    <location>
        <begin position="1724"/>
        <end position="1733"/>
    </location>
</feature>
<feature type="compositionally biased region" description="Low complexity" evidence="8">
    <location>
        <begin position="1"/>
        <end position="10"/>
    </location>
</feature>
<feature type="region of interest" description="Disordered" evidence="8">
    <location>
        <begin position="364"/>
        <end position="396"/>
    </location>
</feature>
<evidence type="ECO:0000256" key="5">
    <source>
        <dbReference type="ARBA" id="ARBA00023242"/>
    </source>
</evidence>
<evidence type="ECO:0000259" key="9">
    <source>
        <dbReference type="PROSITE" id="PS51159"/>
    </source>
</evidence>
<dbReference type="GO" id="GO:0016887">
    <property type="term" value="F:ATP hydrolysis activity"/>
    <property type="evidence" value="ECO:0007669"/>
    <property type="project" value="InterPro"/>
</dbReference>
<sequence length="1799" mass="202789">MISPPDSSHNSSDDEDNHRGRTRDIANLAELQAAIREIELRKESSPARAGRDSENIPGNLGLDIPLGRSELNKSFSADDIARQVLRPPLSKEARKISHSRSSTDPNIVLDSSSVTESPLQAGPDSDGDDADDGVRMKPPMVRKKSGELVRPALRPSSAKRRPSSMPGTPTYSKAVHFDSHLEHVRHFLQVDKPLAVSAGSSPVENYDSEIEFPFGSDENSRTRAQSYEWEIKLSNFPEAAESRTHLPIRVERVFLSADKKNLIGQVAVQNLAFHKAVVARFTFDYWKTTSEVSAEYNNDIRRKQAHDGCDRFNFTIRITDIGNLENKTLFFCVRYNVNGQEFWDNNNFINYQVDFVKKAKSPVMKSVGPSSQSHSTRSLNGLPRSRPSPPVSKGLSNSFDDFSTGFDSYHFGQPAAAVIGDPQLKLRSPRARAQIFPDAPTKRSKPTSPQAFGHRYDFGASLNAAIQSASSILGDQSGLTEAKRKQIPRTVVVTPPSAANGAVKPEESTGSKSDPLLSQKPTHQSQSYQELVDKYCFFGSSKSSPQLTKSALGLVDVVGPGSKSLFEKEACSNQLLDGAISPSAAYREQTVIEPFSPKHNVIVGRNGSGKSNFFAAIRFVLSDAYTQMGREERQALLHEGSGSAVMSAYVEIIFDNTDGRFPTGKDELILRRTIGLKKDEYSLDHKNATKADVMNLLESAGFSRSNPYYIVPQGRVTALTNMRDSERLVLLKEVAGTQVYEARRMESLRIMNETNNKRTKIDELLEYIGERLDELEEEKNELRDFEVKDSERKALEYTLFHTEQQKVNAELASIEDMRQNGLDSSDEQREKFLEAEQTLANTNVQIAELKQQMEFLKVDRAQLEMERKEAAKARAQIELEVKNLVDNQAAAEQAKARQELDLRKVAAAIKERESLLDDLLPEYKKHCAEEAQAKAALDEAETARQRLYSKQGRNSRFKSKNERDQWLRNQIDDTNTSLSTIKAVNMQNAEDIQELENEISEVNTEIESLREQLEGRSDRMQGIDESIQQAKESRDKLMDQRKELWREEARLDSVLSNAQSELEKAERSLSHMMDSTTSRGLASVRRIKRQLKLDGVYGTLAELIDVPERYRTAVEVTAGNSLFHYVVDNDETATKLLKELAAQKAGRVTIMPLNRLKPNVPTIPKANDVIPMIERIKYDKLHEKAVQQVFGKSIICPNLTTAAQYARSHNLSAVTPEGDRSDKKGALTGGFHDSRSSRLQGVRNVQRWRDDLEDKQSRAAEIRDQLVLLDQQITKFVGEVQKLEQRKQQTNGNQGPLRQELKSKLELSRKQKDTLEEKLRSKARVDANVRELSAQQNAHQTELGTEFKKTLTDAEEKQLEHLTASMQGLRAEYSKCSKLRSELESRKKILEVELNDNYRPLLEQLENDRADDAATGDSGTLKDRQRHLKRMTSTLSDLDSRLQEIEASLDKDTSNVAELEAETADIRREQEERAKNIERQQRRMAKSGQMKAVLQARARELTNDTIHLGPVNQELLSKFKQMSSENVAKRLHKTREALKKYSHVNKKALEQYSSFTKQKEQLVDRREELDASQKSIEDLIEVLDQRKDEAIERTFKQVSREFAIIFEKLVPAGKGRLIIQRKADRRAGDELEDEEEDVPGRKKDSGVENYTGVGIAVSFNSKHDDQQRIQQLSGGQKSLCALTLIFAIQACDPAPFYLFDEIDANLDAQYRTAVAQHLHSLSQKATLSSTQRTQNNDDDDDEQQNETPTSGQFICTTFRPEMVLVAEKCYGVSFEKKASTIDVVSRSEALKFVEGQTKQ</sequence>
<dbReference type="GO" id="GO:0007059">
    <property type="term" value="P:chromosome segregation"/>
    <property type="evidence" value="ECO:0007669"/>
    <property type="project" value="UniProtKB-ARBA"/>
</dbReference>
<keyword evidence="3" id="KW-0498">Mitosis</keyword>